<keyword evidence="2" id="KW-1185">Reference proteome</keyword>
<proteinExistence type="predicted"/>
<dbReference type="Proteomes" id="UP001209878">
    <property type="component" value="Unassembled WGS sequence"/>
</dbReference>
<protein>
    <submittedName>
        <fullName evidence="1">Uncharacterized protein</fullName>
    </submittedName>
</protein>
<evidence type="ECO:0000313" key="2">
    <source>
        <dbReference type="Proteomes" id="UP001209878"/>
    </source>
</evidence>
<accession>A0AAD9JAF0</accession>
<dbReference type="EMBL" id="JAODUO010003111">
    <property type="protein sequence ID" value="KAK2148845.1"/>
    <property type="molecule type" value="Genomic_DNA"/>
</dbReference>
<organism evidence="1 2">
    <name type="scientific">Ridgeia piscesae</name>
    <name type="common">Tubeworm</name>
    <dbReference type="NCBI Taxonomy" id="27915"/>
    <lineage>
        <taxon>Eukaryota</taxon>
        <taxon>Metazoa</taxon>
        <taxon>Spiralia</taxon>
        <taxon>Lophotrochozoa</taxon>
        <taxon>Annelida</taxon>
        <taxon>Polychaeta</taxon>
        <taxon>Sedentaria</taxon>
        <taxon>Canalipalpata</taxon>
        <taxon>Sabellida</taxon>
        <taxon>Siboglinidae</taxon>
        <taxon>Ridgeia</taxon>
    </lineage>
</organism>
<evidence type="ECO:0000313" key="1">
    <source>
        <dbReference type="EMBL" id="KAK2148845.1"/>
    </source>
</evidence>
<reference evidence="1" key="1">
    <citation type="journal article" date="2023" name="Mol. Biol. Evol.">
        <title>Third-Generation Sequencing Reveals the Adaptive Role of the Epigenome in Three Deep-Sea Polychaetes.</title>
        <authorList>
            <person name="Perez M."/>
            <person name="Aroh O."/>
            <person name="Sun Y."/>
            <person name="Lan Y."/>
            <person name="Juniper S.K."/>
            <person name="Young C.R."/>
            <person name="Angers B."/>
            <person name="Qian P.Y."/>
        </authorList>
    </citation>
    <scope>NUCLEOTIDE SEQUENCE</scope>
    <source>
        <strain evidence="1">R07B-5</strain>
    </source>
</reference>
<gene>
    <name evidence="1" type="ORF">NP493_3125g00008</name>
</gene>
<comment type="caution">
    <text evidence="1">The sequence shown here is derived from an EMBL/GenBank/DDBJ whole genome shotgun (WGS) entry which is preliminary data.</text>
</comment>
<sequence>MRIMNCIAICEEAGFSARFQNREGIAALCSIRVATKIIDWCVSWGQWVYILSTILNTRNQQEWSYTDAHCVNVAVKVAVNCCFSGSTCINQLAPGSGCGGGSDSGAGITDNDTSGMPKHDPLVTYLN</sequence>
<dbReference type="AlphaFoldDB" id="A0AAD9JAF0"/>
<name>A0AAD9JAF0_RIDPI</name>